<comment type="similarity">
    <text evidence="1">Belongs to the LysR transcriptional regulatory family.</text>
</comment>
<dbReference type="SUPFAM" id="SSF46785">
    <property type="entry name" value="Winged helix' DNA-binding domain"/>
    <property type="match status" value="1"/>
</dbReference>
<dbReference type="InterPro" id="IPR036388">
    <property type="entry name" value="WH-like_DNA-bd_sf"/>
</dbReference>
<dbReference type="InterPro" id="IPR005119">
    <property type="entry name" value="LysR_subst-bd"/>
</dbReference>
<accession>A0A562ITI0</accession>
<dbReference type="EMBL" id="VLKF01000001">
    <property type="protein sequence ID" value="TWH74136.1"/>
    <property type="molecule type" value="Genomic_DNA"/>
</dbReference>
<gene>
    <name evidence="7" type="ORF">JD78_02671</name>
</gene>
<dbReference type="PANTHER" id="PTHR30579">
    <property type="entry name" value="TRANSCRIPTIONAL REGULATOR"/>
    <property type="match status" value="1"/>
</dbReference>
<evidence type="ECO:0000256" key="4">
    <source>
        <dbReference type="ARBA" id="ARBA00023159"/>
    </source>
</evidence>
<dbReference type="PROSITE" id="PS50931">
    <property type="entry name" value="HTH_LYSR"/>
    <property type="match status" value="1"/>
</dbReference>
<dbReference type="InterPro" id="IPR050176">
    <property type="entry name" value="LTTR"/>
</dbReference>
<evidence type="ECO:0000256" key="1">
    <source>
        <dbReference type="ARBA" id="ARBA00009437"/>
    </source>
</evidence>
<dbReference type="OrthoDB" id="3252676at2"/>
<dbReference type="GO" id="GO:0003700">
    <property type="term" value="F:DNA-binding transcription factor activity"/>
    <property type="evidence" value="ECO:0007669"/>
    <property type="project" value="InterPro"/>
</dbReference>
<keyword evidence="3" id="KW-0238">DNA-binding</keyword>
<dbReference type="PANTHER" id="PTHR30579:SF2">
    <property type="entry name" value="HTH-TYPE TRANSCRIPTIONAL REGULATOR ARGP"/>
    <property type="match status" value="1"/>
</dbReference>
<proteinExistence type="inferred from homology"/>
<dbReference type="InterPro" id="IPR036390">
    <property type="entry name" value="WH_DNA-bd_sf"/>
</dbReference>
<dbReference type="InterPro" id="IPR000847">
    <property type="entry name" value="LysR_HTH_N"/>
</dbReference>
<dbReference type="NCBIfam" id="TIGR03298">
    <property type="entry name" value="argP"/>
    <property type="match status" value="1"/>
</dbReference>
<name>A0A562ITI0_9ACTN</name>
<keyword evidence="4" id="KW-0010">Activator</keyword>
<dbReference type="Pfam" id="PF03466">
    <property type="entry name" value="LysR_substrate"/>
    <property type="match status" value="1"/>
</dbReference>
<dbReference type="Gene3D" id="1.10.10.10">
    <property type="entry name" value="Winged helix-like DNA-binding domain superfamily/Winged helix DNA-binding domain"/>
    <property type="match status" value="1"/>
</dbReference>
<sequence length="309" mass="33126">MQFRSRLYGSDSCSNDRVDLDLGQLRALEATVAAGSLDAAARVLHVTPSAVSQRLKALETATGRVLLVRSRPVRVTPSGEAVLRLARQVGLLAAETARELGADRGPLVLSIAVNADSLATWVLPALAPLAGEVAFDLRREDQEHTSALLRDGSVTAAVTADADPVPGCTVTRLGAMRYRPMATAPVVARWFPDGVSAAALARAPVVVFDRRDDLQHRYLRSRGVDPDDVPAHFVPSSTDYVEAVRLGFGWGMVPRQQEPPGELVALDDAGAVEVLLHWQQWKLRSPALDRVADAVLTAARRALDQTVAA</sequence>
<organism evidence="7 8">
    <name type="scientific">Modestobacter roseus</name>
    <dbReference type="NCBI Taxonomy" id="1181884"/>
    <lineage>
        <taxon>Bacteria</taxon>
        <taxon>Bacillati</taxon>
        <taxon>Actinomycetota</taxon>
        <taxon>Actinomycetes</taxon>
        <taxon>Geodermatophilales</taxon>
        <taxon>Geodermatophilaceae</taxon>
        <taxon>Modestobacter</taxon>
    </lineage>
</organism>
<dbReference type="Gene3D" id="3.40.190.290">
    <property type="match status" value="1"/>
</dbReference>
<dbReference type="Pfam" id="PF00126">
    <property type="entry name" value="HTH_1"/>
    <property type="match status" value="1"/>
</dbReference>
<dbReference type="AlphaFoldDB" id="A0A562ITI0"/>
<keyword evidence="2" id="KW-0805">Transcription regulation</keyword>
<dbReference type="InterPro" id="IPR017685">
    <property type="entry name" value="ArgP"/>
</dbReference>
<dbReference type="GO" id="GO:0003677">
    <property type="term" value="F:DNA binding"/>
    <property type="evidence" value="ECO:0007669"/>
    <property type="project" value="UniProtKB-KW"/>
</dbReference>
<evidence type="ECO:0000259" key="6">
    <source>
        <dbReference type="PROSITE" id="PS50931"/>
    </source>
</evidence>
<evidence type="ECO:0000256" key="3">
    <source>
        <dbReference type="ARBA" id="ARBA00023125"/>
    </source>
</evidence>
<dbReference type="Proteomes" id="UP000321490">
    <property type="component" value="Unassembled WGS sequence"/>
</dbReference>
<keyword evidence="5" id="KW-0804">Transcription</keyword>
<evidence type="ECO:0000313" key="8">
    <source>
        <dbReference type="Proteomes" id="UP000321490"/>
    </source>
</evidence>
<dbReference type="NCBIfam" id="NF009888">
    <property type="entry name" value="PRK13348.1"/>
    <property type="match status" value="1"/>
</dbReference>
<dbReference type="SUPFAM" id="SSF53850">
    <property type="entry name" value="Periplasmic binding protein-like II"/>
    <property type="match status" value="1"/>
</dbReference>
<evidence type="ECO:0000256" key="2">
    <source>
        <dbReference type="ARBA" id="ARBA00023015"/>
    </source>
</evidence>
<dbReference type="NCBIfam" id="NF002964">
    <property type="entry name" value="PRK03635.1"/>
    <property type="match status" value="1"/>
</dbReference>
<keyword evidence="8" id="KW-1185">Reference proteome</keyword>
<evidence type="ECO:0000313" key="7">
    <source>
        <dbReference type="EMBL" id="TWH74136.1"/>
    </source>
</evidence>
<comment type="caution">
    <text evidence="7">The sequence shown here is derived from an EMBL/GenBank/DDBJ whole genome shotgun (WGS) entry which is preliminary data.</text>
</comment>
<evidence type="ECO:0000256" key="5">
    <source>
        <dbReference type="ARBA" id="ARBA00023163"/>
    </source>
</evidence>
<reference evidence="7 8" key="1">
    <citation type="submission" date="2019-07" db="EMBL/GenBank/DDBJ databases">
        <title>R&amp;d 2014.</title>
        <authorList>
            <person name="Klenk H.-P."/>
        </authorList>
    </citation>
    <scope>NUCLEOTIDE SEQUENCE [LARGE SCALE GENOMIC DNA]</scope>
    <source>
        <strain evidence="7 8">DSM 45764</strain>
    </source>
</reference>
<feature type="domain" description="HTH lysR-type" evidence="6">
    <location>
        <begin position="20"/>
        <end position="76"/>
    </location>
</feature>
<protein>
    <submittedName>
        <fullName evidence="7">Transcriptional regulator, LysR family</fullName>
    </submittedName>
</protein>